<accession>A0A4C1T0N3</accession>
<name>A0A4C1T0N3_EUMVA</name>
<evidence type="ECO:0000313" key="1">
    <source>
        <dbReference type="EMBL" id="GBP07008.1"/>
    </source>
</evidence>
<sequence length="45" mass="5154">ANRTYGGRAMLQKPLNYWVKSMGFRTGTYRVRSCCSLLRQIDAAL</sequence>
<reference evidence="1 2" key="1">
    <citation type="journal article" date="2019" name="Commun. Biol.">
        <title>The bagworm genome reveals a unique fibroin gene that provides high tensile strength.</title>
        <authorList>
            <person name="Kono N."/>
            <person name="Nakamura H."/>
            <person name="Ohtoshi R."/>
            <person name="Tomita M."/>
            <person name="Numata K."/>
            <person name="Arakawa K."/>
        </authorList>
    </citation>
    <scope>NUCLEOTIDE SEQUENCE [LARGE SCALE GENOMIC DNA]</scope>
</reference>
<comment type="caution">
    <text evidence="1">The sequence shown here is derived from an EMBL/GenBank/DDBJ whole genome shotgun (WGS) entry which is preliminary data.</text>
</comment>
<dbReference type="EMBL" id="BGZK01008096">
    <property type="protein sequence ID" value="GBP07008.1"/>
    <property type="molecule type" value="Genomic_DNA"/>
</dbReference>
<organism evidence="1 2">
    <name type="scientific">Eumeta variegata</name>
    <name type="common">Bagworm moth</name>
    <name type="synonym">Eumeta japonica</name>
    <dbReference type="NCBI Taxonomy" id="151549"/>
    <lineage>
        <taxon>Eukaryota</taxon>
        <taxon>Metazoa</taxon>
        <taxon>Ecdysozoa</taxon>
        <taxon>Arthropoda</taxon>
        <taxon>Hexapoda</taxon>
        <taxon>Insecta</taxon>
        <taxon>Pterygota</taxon>
        <taxon>Neoptera</taxon>
        <taxon>Endopterygota</taxon>
        <taxon>Lepidoptera</taxon>
        <taxon>Glossata</taxon>
        <taxon>Ditrysia</taxon>
        <taxon>Tineoidea</taxon>
        <taxon>Psychidae</taxon>
        <taxon>Oiketicinae</taxon>
        <taxon>Eumeta</taxon>
    </lineage>
</organism>
<evidence type="ECO:0000313" key="2">
    <source>
        <dbReference type="Proteomes" id="UP000299102"/>
    </source>
</evidence>
<keyword evidence="2" id="KW-1185">Reference proteome</keyword>
<proteinExistence type="predicted"/>
<dbReference type="Proteomes" id="UP000299102">
    <property type="component" value="Unassembled WGS sequence"/>
</dbReference>
<dbReference type="AlphaFoldDB" id="A0A4C1T0N3"/>
<protein>
    <submittedName>
        <fullName evidence="1">Uncharacterized protein</fullName>
    </submittedName>
</protein>
<feature type="non-terminal residue" evidence="1">
    <location>
        <position position="45"/>
    </location>
</feature>
<feature type="non-terminal residue" evidence="1">
    <location>
        <position position="1"/>
    </location>
</feature>
<gene>
    <name evidence="1" type="ORF">EVAR_71650_1</name>
</gene>